<evidence type="ECO:0000313" key="5">
    <source>
        <dbReference type="EMBL" id="XDI35119.1"/>
    </source>
</evidence>
<keyword evidence="2" id="KW-0812">Transmembrane</keyword>
<evidence type="ECO:0000259" key="4">
    <source>
        <dbReference type="Pfam" id="PF01551"/>
    </source>
</evidence>
<evidence type="ECO:0000256" key="1">
    <source>
        <dbReference type="SAM" id="MobiDB-lite"/>
    </source>
</evidence>
<geneLocation type="plasmid" evidence="5">
    <name>unnamed</name>
</geneLocation>
<organism evidence="5">
    <name type="scientific">Alkalihalophilus sp. As8PL</name>
    <dbReference type="NCBI Taxonomy" id="3237103"/>
    <lineage>
        <taxon>Bacteria</taxon>
        <taxon>Bacillati</taxon>
        <taxon>Bacillota</taxon>
        <taxon>Bacilli</taxon>
        <taxon>Bacillales</taxon>
        <taxon>Bacillaceae</taxon>
        <taxon>Alkalihalophilus</taxon>
    </lineage>
</organism>
<feature type="domain" description="Transglycosylase SLT" evidence="3">
    <location>
        <begin position="468"/>
        <end position="514"/>
    </location>
</feature>
<keyword evidence="5" id="KW-0614">Plasmid</keyword>
<feature type="compositionally biased region" description="Basic and acidic residues" evidence="1">
    <location>
        <begin position="44"/>
        <end position="56"/>
    </location>
</feature>
<accession>A0AB39BN09</accession>
<feature type="compositionally biased region" description="Polar residues" evidence="1">
    <location>
        <begin position="57"/>
        <end position="71"/>
    </location>
</feature>
<feature type="compositionally biased region" description="Basic and acidic residues" evidence="1">
    <location>
        <begin position="72"/>
        <end position="93"/>
    </location>
</feature>
<dbReference type="Pfam" id="PF01551">
    <property type="entry name" value="Peptidase_M23"/>
    <property type="match status" value="1"/>
</dbReference>
<name>A0AB39BN09_9BACI</name>
<gene>
    <name evidence="5" type="ORF">AB3N04_01160</name>
</gene>
<dbReference type="SUPFAM" id="SSF53955">
    <property type="entry name" value="Lysozyme-like"/>
    <property type="match status" value="1"/>
</dbReference>
<dbReference type="Gene3D" id="2.70.70.10">
    <property type="entry name" value="Glucose Permease (Domain IIA)"/>
    <property type="match status" value="1"/>
</dbReference>
<dbReference type="RefSeq" id="WP_368502736.1">
    <property type="nucleotide sequence ID" value="NZ_CP162550.1"/>
</dbReference>
<dbReference type="InterPro" id="IPR023346">
    <property type="entry name" value="Lysozyme-like_dom_sf"/>
</dbReference>
<feature type="region of interest" description="Disordered" evidence="1">
    <location>
        <begin position="1"/>
        <end position="93"/>
    </location>
</feature>
<dbReference type="PANTHER" id="PTHR21666">
    <property type="entry name" value="PEPTIDASE-RELATED"/>
    <property type="match status" value="1"/>
</dbReference>
<dbReference type="GO" id="GO:0004222">
    <property type="term" value="F:metalloendopeptidase activity"/>
    <property type="evidence" value="ECO:0007669"/>
    <property type="project" value="TreeGrafter"/>
</dbReference>
<dbReference type="Pfam" id="PF01464">
    <property type="entry name" value="SLT"/>
    <property type="match status" value="1"/>
</dbReference>
<dbReference type="Gene3D" id="1.10.530.10">
    <property type="match status" value="1"/>
</dbReference>
<evidence type="ECO:0000259" key="3">
    <source>
        <dbReference type="Pfam" id="PF01464"/>
    </source>
</evidence>
<feature type="domain" description="M23ase beta-sheet core" evidence="4">
    <location>
        <begin position="649"/>
        <end position="747"/>
    </location>
</feature>
<dbReference type="CDD" id="cd13399">
    <property type="entry name" value="Slt35-like"/>
    <property type="match status" value="1"/>
</dbReference>
<protein>
    <submittedName>
        <fullName evidence="5">Peptidoglycan DD-metalloendopeptidase family protein</fullName>
    </submittedName>
</protein>
<dbReference type="CDD" id="cd12797">
    <property type="entry name" value="M23_peptidase"/>
    <property type="match status" value="1"/>
</dbReference>
<keyword evidence="2" id="KW-0472">Membrane</keyword>
<dbReference type="InterPro" id="IPR008258">
    <property type="entry name" value="Transglycosylase_SLT_dom_1"/>
</dbReference>
<evidence type="ECO:0000256" key="2">
    <source>
        <dbReference type="SAM" id="Phobius"/>
    </source>
</evidence>
<proteinExistence type="predicted"/>
<dbReference type="AlphaFoldDB" id="A0AB39BN09"/>
<dbReference type="InterPro" id="IPR016047">
    <property type="entry name" value="M23ase_b-sheet_dom"/>
</dbReference>
<dbReference type="PANTHER" id="PTHR21666:SF270">
    <property type="entry name" value="MUREIN HYDROLASE ACTIVATOR ENVC"/>
    <property type="match status" value="1"/>
</dbReference>
<reference evidence="5" key="1">
    <citation type="submission" date="2024-07" db="EMBL/GenBank/DDBJ databases">
        <title>Identification and characteristics of an arsenic-resistant bacterial isolate, which belongs to a novel species.</title>
        <authorList>
            <person name="Juszczyk A."/>
            <person name="Kowalczyk A."/>
            <person name="Was K."/>
            <person name="Kosowicz W."/>
            <person name="Budzyn A."/>
            <person name="Latowski D."/>
        </authorList>
    </citation>
    <scope>NUCLEOTIDE SEQUENCE</scope>
    <source>
        <strain evidence="5">As8PL</strain>
        <plasmid evidence="5">unnamed</plasmid>
    </source>
</reference>
<sequence length="764" mass="85315">MSAERKIDINTEESSQHDRYANERSLEDVKREILNLPSSTSYDSSHDSVPDRRDNQSQRLNQLRDIQSSTDSHSKESRGPQRDKSEKAREAMKEKVITEGRKRLAKKAKREAIKRGIKVAAQLLRKAIVSVFMAIMKKVLIVASIIGAKALIIFIAVLLFAVMVMLIFSALFGSSDGVGDEGEIGLFNEYITDLSNATVDSAKAEQQMYRVPEALISATYQIAFWHYDEEGKFDPPPVPDTNDLPKAPRSLSKDFPDETDMLRDFTALLQPIFTYGTFTDVRETQEIICEDGVCSPGPVEKENFEVERLVSVSSWNGFGSMDHEVQTSDWFEESTTHIETRYRTETRMVTKHNPRTGIAYEVEESYKVPYDVTVETINKERYNSHVKTGEDFRHDFRVLDSALTTMGYEKYDKELTEGLYEFTANQPLYYVAWLEGDLSNSITGMLNYRGNVIPGSGIPTEFMPHYLEAQAKYNIPWSVLASIHYEETKFSTHPTMISYVGAVGHMQFMPRTWVGWGFRGDANASVTALGNIIGSFDITNLANIERYGGYGRDGSGNGKANPWDIQDAIHTAAYYLQKHNYNSNPRKAILSYNHSGAYADSIIARANKFESEARYTEGEVPQMTSGTFMRPATGTVTSTYGPRASFGGRMHNGIDIGKNGRTTDVPIVAAADGTVTHANWSDSFGNLVIIQHNVDGKRIDTLYAHMVTGSVRVRVGSKVNKGDIIGLMGNTGRSFGPHLHFEIHVGGYQPGGARAVNPLLYVPK</sequence>
<dbReference type="InterPro" id="IPR050570">
    <property type="entry name" value="Cell_wall_metabolism_enzyme"/>
</dbReference>
<keyword evidence="2" id="KW-1133">Transmembrane helix</keyword>
<feature type="transmembrane region" description="Helical" evidence="2">
    <location>
        <begin position="139"/>
        <end position="172"/>
    </location>
</feature>
<dbReference type="SUPFAM" id="SSF51261">
    <property type="entry name" value="Duplicated hybrid motif"/>
    <property type="match status" value="1"/>
</dbReference>
<feature type="compositionally biased region" description="Basic and acidic residues" evidence="1">
    <location>
        <begin position="1"/>
        <end position="33"/>
    </location>
</feature>
<dbReference type="InterPro" id="IPR011055">
    <property type="entry name" value="Dup_hybrid_motif"/>
</dbReference>
<dbReference type="EMBL" id="CP162550">
    <property type="protein sequence ID" value="XDI35119.1"/>
    <property type="molecule type" value="Genomic_DNA"/>
</dbReference>